<comment type="caution">
    <text evidence="1">The sequence shown here is derived from an EMBL/GenBank/DDBJ whole genome shotgun (WGS) entry which is preliminary data.</text>
</comment>
<evidence type="ECO:0000313" key="2">
    <source>
        <dbReference type="Proteomes" id="UP001432322"/>
    </source>
</evidence>
<organism evidence="1 2">
    <name type="scientific">Pristionchus fissidentatus</name>
    <dbReference type="NCBI Taxonomy" id="1538716"/>
    <lineage>
        <taxon>Eukaryota</taxon>
        <taxon>Metazoa</taxon>
        <taxon>Ecdysozoa</taxon>
        <taxon>Nematoda</taxon>
        <taxon>Chromadorea</taxon>
        <taxon>Rhabditida</taxon>
        <taxon>Rhabditina</taxon>
        <taxon>Diplogasteromorpha</taxon>
        <taxon>Diplogasteroidea</taxon>
        <taxon>Neodiplogasteridae</taxon>
        <taxon>Pristionchus</taxon>
    </lineage>
</organism>
<reference evidence="1" key="1">
    <citation type="submission" date="2023-10" db="EMBL/GenBank/DDBJ databases">
        <title>Genome assembly of Pristionchus species.</title>
        <authorList>
            <person name="Yoshida K."/>
            <person name="Sommer R.J."/>
        </authorList>
    </citation>
    <scope>NUCLEOTIDE SEQUENCE</scope>
    <source>
        <strain evidence="1">RS5133</strain>
    </source>
</reference>
<gene>
    <name evidence="1" type="ORF">PFISCL1PPCAC_27034</name>
</gene>
<name>A0AAV5WUP0_9BILA</name>
<proteinExistence type="predicted"/>
<keyword evidence="2" id="KW-1185">Reference proteome</keyword>
<dbReference type="EMBL" id="BTSY01000007">
    <property type="protein sequence ID" value="GMT35737.1"/>
    <property type="molecule type" value="Genomic_DNA"/>
</dbReference>
<accession>A0AAV5WUP0</accession>
<protein>
    <submittedName>
        <fullName evidence="1">Uncharacterized protein</fullName>
    </submittedName>
</protein>
<dbReference type="AlphaFoldDB" id="A0AAV5WUP0"/>
<evidence type="ECO:0000313" key="1">
    <source>
        <dbReference type="EMBL" id="GMT35737.1"/>
    </source>
</evidence>
<sequence length="127" mass="15173">MPKDQRSVDFSPYGPKKLEREEMNRLREIREAKKARKDEEDPSVYREVLANLGRYILQCEEGLILSALQWKLDKQGENHFDDLINRIPMLEILADTSRFTPPQMQVFDAINRWYELNPTRFDRCFLP</sequence>
<dbReference type="Proteomes" id="UP001432322">
    <property type="component" value="Unassembled WGS sequence"/>
</dbReference>